<keyword evidence="7 10" id="KW-1133">Transmembrane helix</keyword>
<dbReference type="VEuPathDB" id="FungiDB:AAP_06269"/>
<dbReference type="OrthoDB" id="270189at2759"/>
<dbReference type="PANTHER" id="PTHR33048:SF129">
    <property type="entry name" value="INTEGRAL MEMBRANE PROTEIN-RELATED"/>
    <property type="match status" value="1"/>
</dbReference>
<dbReference type="AlphaFoldDB" id="A0A167UXK7"/>
<dbReference type="EMBL" id="AZGZ01000049">
    <property type="protein sequence ID" value="KZZ86741.1"/>
    <property type="molecule type" value="Genomic_DNA"/>
</dbReference>
<evidence type="ECO:0000256" key="5">
    <source>
        <dbReference type="ARBA" id="ARBA00022801"/>
    </source>
</evidence>
<reference evidence="12 13" key="1">
    <citation type="journal article" date="2016" name="Genome Biol. Evol.">
        <title>Divergent and convergent evolution of fungal pathogenicity.</title>
        <authorList>
            <person name="Shang Y."/>
            <person name="Xiao G."/>
            <person name="Zheng P."/>
            <person name="Cen K."/>
            <person name="Zhan S."/>
            <person name="Wang C."/>
        </authorList>
    </citation>
    <scope>NUCLEOTIDE SEQUENCE [LARGE SCALE GENOMIC DNA]</scope>
    <source>
        <strain evidence="12 13">ARSEF 7405</strain>
    </source>
</reference>
<evidence type="ECO:0000256" key="2">
    <source>
        <dbReference type="ARBA" id="ARBA00009921"/>
    </source>
</evidence>
<comment type="caution">
    <text evidence="12">The sequence shown here is derived from an EMBL/GenBank/DDBJ whole genome shotgun (WGS) entry which is preliminary data.</text>
</comment>
<evidence type="ECO:0000256" key="8">
    <source>
        <dbReference type="ARBA" id="ARBA00023136"/>
    </source>
</evidence>
<dbReference type="PANTHER" id="PTHR33048">
    <property type="entry name" value="PTH11-LIKE INTEGRAL MEMBRANE PROTEIN (AFU_ORTHOLOGUE AFUA_5G11245)"/>
    <property type="match status" value="1"/>
</dbReference>
<evidence type="ECO:0000256" key="3">
    <source>
        <dbReference type="ARBA" id="ARBA00022692"/>
    </source>
</evidence>
<dbReference type="SMART" id="SM00479">
    <property type="entry name" value="EXOIII"/>
    <property type="match status" value="1"/>
</dbReference>
<evidence type="ECO:0000256" key="1">
    <source>
        <dbReference type="ARBA" id="ARBA00004141"/>
    </source>
</evidence>
<dbReference type="InterPro" id="IPR012337">
    <property type="entry name" value="RNaseH-like_sf"/>
</dbReference>
<dbReference type="GO" id="GO:0016020">
    <property type="term" value="C:membrane"/>
    <property type="evidence" value="ECO:0007669"/>
    <property type="project" value="UniProtKB-SubCell"/>
</dbReference>
<dbReference type="Gene3D" id="3.30.420.10">
    <property type="entry name" value="Ribonuclease H-like superfamily/Ribonuclease H"/>
    <property type="match status" value="1"/>
</dbReference>
<feature type="transmembrane region" description="Helical" evidence="10">
    <location>
        <begin position="140"/>
        <end position="161"/>
    </location>
</feature>
<dbReference type="InterPro" id="IPR049326">
    <property type="entry name" value="Rhodopsin_dom_fungi"/>
</dbReference>
<proteinExistence type="inferred from homology"/>
<dbReference type="InterPro" id="IPR022894">
    <property type="entry name" value="Oligoribonuclease"/>
</dbReference>
<feature type="transmembrane region" description="Helical" evidence="10">
    <location>
        <begin position="181"/>
        <end position="205"/>
    </location>
</feature>
<keyword evidence="4" id="KW-0540">Nuclease</keyword>
<feature type="transmembrane region" description="Helical" evidence="10">
    <location>
        <begin position="27"/>
        <end position="48"/>
    </location>
</feature>
<feature type="transmembrane region" description="Helical" evidence="10">
    <location>
        <begin position="217"/>
        <end position="241"/>
    </location>
</feature>
<protein>
    <submittedName>
        <fullName evidence="12">RNA exonuclease Rex2</fullName>
    </submittedName>
</protein>
<dbReference type="GO" id="GO:0003676">
    <property type="term" value="F:nucleic acid binding"/>
    <property type="evidence" value="ECO:0007669"/>
    <property type="project" value="InterPro"/>
</dbReference>
<keyword evidence="6 12" id="KW-0269">Exonuclease</keyword>
<comment type="similarity">
    <text evidence="9">Belongs to the SAT4 family.</text>
</comment>
<feature type="domain" description="Exonuclease" evidence="11">
    <location>
        <begin position="470"/>
        <end position="648"/>
    </location>
</feature>
<dbReference type="NCBIfam" id="NF003765">
    <property type="entry name" value="PRK05359.1"/>
    <property type="match status" value="1"/>
</dbReference>
<evidence type="ECO:0000259" key="11">
    <source>
        <dbReference type="SMART" id="SM00479"/>
    </source>
</evidence>
<evidence type="ECO:0000313" key="13">
    <source>
        <dbReference type="Proteomes" id="UP000242877"/>
    </source>
</evidence>
<evidence type="ECO:0000256" key="7">
    <source>
        <dbReference type="ARBA" id="ARBA00022989"/>
    </source>
</evidence>
<sequence>MRGAPPEVTATWPKPNYDNPEFIGNQLIIVGIVFGAISLVTVCLRLWVRLWMKRNAGWDDLFIVIGLVFIILSTVANILGTINWGWGVHIWDLRKSTLRSLAIESWLSEVLFIVIMTFVHISILASYLRIGTSRRFRYGTWFMIGLQICWGIAFFLTGVLSCIPLKNEWGPNYPEGCISEAARMITATISNIFIDIIILVLPIPTLLRVQLPWKERIILVVLMSIGSVAVVASIVRTYYMWVCVVQSYDISWWGYDTWLWNILEINLSATCASVPTLRPLYHRIVVEGMRSISSGRDNAKYEMSASDGFVMSKRDFEASQIRQMTTIEVEEDFGIWLLLSPLPPVPIFDIPHEQQIERHGSPSINPSMRPYEDDDDLPMQGHKTMIRPISSLVRPGTGINLRTGIAGTISLRRYSSVTQIPTLLQPCRSSLRKNQVYGLFTLLGNIALLSTATTTTKNSAAMALNRSDAPLVWIDCEMTGLDPENDKIIELCCFITDSNLNLLDTNGFEATIHQPKEVMDSMNQWCIDHHGASGLTRAVLESTTTAEEAAQGLLAYIQKYIPQERTGVLAGNSVHADKAFLVRGAYKPVMDWLHYRIMDVSTLKEAARRWGSDEMLEGVPKKKYSHTAKDDILESIEEMKYYRKQLFGRD</sequence>
<evidence type="ECO:0000256" key="6">
    <source>
        <dbReference type="ARBA" id="ARBA00022839"/>
    </source>
</evidence>
<dbReference type="InterPro" id="IPR036397">
    <property type="entry name" value="RNaseH_sf"/>
</dbReference>
<evidence type="ECO:0000256" key="10">
    <source>
        <dbReference type="SAM" id="Phobius"/>
    </source>
</evidence>
<dbReference type="FunFam" id="3.30.420.10:FF:000003">
    <property type="entry name" value="Oligoribonuclease"/>
    <property type="match status" value="1"/>
</dbReference>
<evidence type="ECO:0000256" key="4">
    <source>
        <dbReference type="ARBA" id="ARBA00022722"/>
    </source>
</evidence>
<dbReference type="SUPFAM" id="SSF53098">
    <property type="entry name" value="Ribonuclease H-like"/>
    <property type="match status" value="1"/>
</dbReference>
<keyword evidence="13" id="KW-1185">Reference proteome</keyword>
<comment type="subcellular location">
    <subcellularLocation>
        <location evidence="1">Membrane</location>
        <topology evidence="1">Multi-pass membrane protein</topology>
    </subcellularLocation>
</comment>
<dbReference type="CDD" id="cd06135">
    <property type="entry name" value="Orn"/>
    <property type="match status" value="1"/>
</dbReference>
<organism evidence="12 13">
    <name type="scientific">Ascosphaera apis ARSEF 7405</name>
    <dbReference type="NCBI Taxonomy" id="392613"/>
    <lineage>
        <taxon>Eukaryota</taxon>
        <taxon>Fungi</taxon>
        <taxon>Dikarya</taxon>
        <taxon>Ascomycota</taxon>
        <taxon>Pezizomycotina</taxon>
        <taxon>Eurotiomycetes</taxon>
        <taxon>Eurotiomycetidae</taxon>
        <taxon>Onygenales</taxon>
        <taxon>Ascosphaeraceae</taxon>
        <taxon>Ascosphaera</taxon>
    </lineage>
</organism>
<name>A0A167UXK7_9EURO</name>
<dbReference type="Proteomes" id="UP000242877">
    <property type="component" value="Unassembled WGS sequence"/>
</dbReference>
<keyword evidence="3 10" id="KW-0812">Transmembrane</keyword>
<dbReference type="InterPro" id="IPR052337">
    <property type="entry name" value="SAT4-like"/>
</dbReference>
<keyword evidence="8 10" id="KW-0472">Membrane</keyword>
<accession>A0A167UXK7</accession>
<comment type="similarity">
    <text evidence="2">Belongs to the oligoribonuclease family.</text>
</comment>
<gene>
    <name evidence="12" type="ORF">AAP_06269</name>
</gene>
<feature type="transmembrane region" description="Helical" evidence="10">
    <location>
        <begin position="60"/>
        <end position="86"/>
    </location>
</feature>
<dbReference type="Pfam" id="PF00929">
    <property type="entry name" value="RNase_T"/>
    <property type="match status" value="1"/>
</dbReference>
<evidence type="ECO:0000313" key="12">
    <source>
        <dbReference type="EMBL" id="KZZ86741.1"/>
    </source>
</evidence>
<evidence type="ECO:0000256" key="9">
    <source>
        <dbReference type="ARBA" id="ARBA00038359"/>
    </source>
</evidence>
<dbReference type="InterPro" id="IPR013520">
    <property type="entry name" value="Ribonucl_H"/>
</dbReference>
<dbReference type="Pfam" id="PF20684">
    <property type="entry name" value="Fung_rhodopsin"/>
    <property type="match status" value="1"/>
</dbReference>
<feature type="transmembrane region" description="Helical" evidence="10">
    <location>
        <begin position="106"/>
        <end position="128"/>
    </location>
</feature>
<dbReference type="GO" id="GO:0000175">
    <property type="term" value="F:3'-5'-RNA exonuclease activity"/>
    <property type="evidence" value="ECO:0007669"/>
    <property type="project" value="InterPro"/>
</dbReference>
<keyword evidence="5" id="KW-0378">Hydrolase</keyword>